<accession>A0A8T4J104</accession>
<comment type="caution">
    <text evidence="3">The sequence shown here is derived from an EMBL/GenBank/DDBJ whole genome shotgun (WGS) entry which is preliminary data.</text>
</comment>
<dbReference type="AlphaFoldDB" id="A0A8T4J104"/>
<feature type="transmembrane region" description="Helical" evidence="2">
    <location>
        <begin position="48"/>
        <end position="68"/>
    </location>
</feature>
<reference evidence="3" key="1">
    <citation type="submission" date="2021-04" db="EMBL/GenBank/DDBJ databases">
        <title>Sequencing of actinobacteria type strains.</title>
        <authorList>
            <person name="Nguyen G.-S."/>
            <person name="Wentzel A."/>
        </authorList>
    </citation>
    <scope>NUCLEOTIDE SEQUENCE</scope>
    <source>
        <strain evidence="3">DSM 42095</strain>
    </source>
</reference>
<protein>
    <submittedName>
        <fullName evidence="3">Pentapeptide repeat-containing protein</fullName>
    </submittedName>
</protein>
<feature type="region of interest" description="Disordered" evidence="1">
    <location>
        <begin position="156"/>
        <end position="180"/>
    </location>
</feature>
<sequence>MKKWWGWGATAVGAVTFFMLLWQGPWWFDGSHLRRTGLEPADGVVITGFRTMLVALGAGAVAGLGLYYTHRSHLLSQSQFEQVQEQFAHTREKDRQEAEIMREGQVTERYVEASKLLASDNLTERLCGIYAFERIMNDSTKDYRTVVEALAAFIRQHAPAPPDEETTSEDTSPEGGKGPAEDVQAALTVLGRRTPSDKTDLVSPDLRWTDLRHADLSGACLEGAFLIGARLEGAHCAGADMSEASLNADDLLSALIYRSTKLPPDVASDERVRQRIEECERAGAR</sequence>
<dbReference type="Pfam" id="PF00805">
    <property type="entry name" value="Pentapeptide"/>
    <property type="match status" value="1"/>
</dbReference>
<evidence type="ECO:0000313" key="4">
    <source>
        <dbReference type="Proteomes" id="UP000675554"/>
    </source>
</evidence>
<organism evidence="3 4">
    <name type="scientific">Streptomyces daliensis</name>
    <dbReference type="NCBI Taxonomy" id="299421"/>
    <lineage>
        <taxon>Bacteria</taxon>
        <taxon>Bacillati</taxon>
        <taxon>Actinomycetota</taxon>
        <taxon>Actinomycetes</taxon>
        <taxon>Kitasatosporales</taxon>
        <taxon>Streptomycetaceae</taxon>
        <taxon>Streptomyces</taxon>
    </lineage>
</organism>
<dbReference type="Gene3D" id="2.160.20.80">
    <property type="entry name" value="E3 ubiquitin-protein ligase SopA"/>
    <property type="match status" value="1"/>
</dbReference>
<gene>
    <name evidence="3" type="ORF">KDA82_34935</name>
</gene>
<dbReference type="EMBL" id="JAGSMN010001200">
    <property type="protein sequence ID" value="MBR7678089.1"/>
    <property type="molecule type" value="Genomic_DNA"/>
</dbReference>
<keyword evidence="2" id="KW-0812">Transmembrane</keyword>
<evidence type="ECO:0000313" key="3">
    <source>
        <dbReference type="EMBL" id="MBR7678089.1"/>
    </source>
</evidence>
<dbReference type="InterPro" id="IPR001646">
    <property type="entry name" value="5peptide_repeat"/>
</dbReference>
<evidence type="ECO:0000256" key="1">
    <source>
        <dbReference type="SAM" id="MobiDB-lite"/>
    </source>
</evidence>
<keyword evidence="2" id="KW-1133">Transmembrane helix</keyword>
<feature type="transmembrane region" description="Helical" evidence="2">
    <location>
        <begin position="7"/>
        <end position="28"/>
    </location>
</feature>
<keyword evidence="2" id="KW-0472">Membrane</keyword>
<keyword evidence="4" id="KW-1185">Reference proteome</keyword>
<evidence type="ECO:0000256" key="2">
    <source>
        <dbReference type="SAM" id="Phobius"/>
    </source>
</evidence>
<feature type="compositionally biased region" description="Acidic residues" evidence="1">
    <location>
        <begin position="162"/>
        <end position="172"/>
    </location>
</feature>
<dbReference type="SUPFAM" id="SSF141571">
    <property type="entry name" value="Pentapeptide repeat-like"/>
    <property type="match status" value="1"/>
</dbReference>
<name>A0A8T4J104_9ACTN</name>
<dbReference type="Proteomes" id="UP000675554">
    <property type="component" value="Unassembled WGS sequence"/>
</dbReference>
<proteinExistence type="predicted"/>